<gene>
    <name evidence="4" type="ORF">RCA23_c02140</name>
</gene>
<evidence type="ECO:0000256" key="1">
    <source>
        <dbReference type="ARBA" id="ARBA00022723"/>
    </source>
</evidence>
<dbReference type="EMBL" id="CP003984">
    <property type="protein sequence ID" value="AII85779.1"/>
    <property type="molecule type" value="Genomic_DNA"/>
</dbReference>
<sequence>MSGIAPHQSGVVSNNDYVFNHISPKQMWSFDLKTHGYFCSSGGKVHHYFGAMDEKYHKVLYDDAPKSFPLFDWTPTKFKSAVALGGHRGGYATTDPGEDSHYYDAHSADSAISFLNSYNDAAPFYREVGFYSPHGPRVTPIRFKDLYNVDNFTRPAEWEQGFSTNDFTKYELRETPELAKSDHSWWQHSVRNYFSAVSHVDYHIGRVWDALQASPHAQNTIVVILSDHGFHLGNLNRFQKKTLWEQAARVPLIVFDPANPQGQEIYDPVSLIDVGPTVLDYTDSVAPRKDSLGKSLRPLIRGRPAPQRAIPTFLQDNVAIRYGKYRLIRYRDGSTQLYNLKKDYWQQKVLGIGHRGFTHMEAQLYETSKEWGFDIPERKLVHPLVPMAEIGKPIPNYGHKNIPHATFMANLNTDTENHAMNTEPLSKHGQKQPLGVLTMVYKDYFFLERWYKYYKDQIGAENIYIYSHGNDPRHREIAPFAHGMNVPRDESFTLFEVNRWRMMGFFASAMLEFYRYMIVSDVDEFVIADPKTGGNVYDYIQKHYLTAQSPKNMSPLGLEIIHIPEHEPLAIEDGESFLSRRRFFRPNRNYSKPCIVGGPVSFGPGGHRNTLGPRHMPEDLYLLHLKYFDLPTIERRAQRQLEILQTAEDSGGIAVNDHPWARTLQNYHAIIQNADFKGTDVELKKFRDRMRTKQTEKFPRQYVWGYFKTKEIYELPQRFSTVL</sequence>
<dbReference type="AlphaFoldDB" id="A0AAN0VH89"/>
<keyword evidence="1" id="KW-0479">Metal-binding</keyword>
<dbReference type="Pfam" id="PF13704">
    <property type="entry name" value="Glyco_tranf_2_4"/>
    <property type="match status" value="1"/>
</dbReference>
<keyword evidence="5" id="KW-1185">Reference proteome</keyword>
<dbReference type="GO" id="GO:0046872">
    <property type="term" value="F:metal ion binding"/>
    <property type="evidence" value="ECO:0007669"/>
    <property type="project" value="UniProtKB-KW"/>
</dbReference>
<dbReference type="InterPro" id="IPR000917">
    <property type="entry name" value="Sulfatase_N"/>
</dbReference>
<dbReference type="SUPFAM" id="SSF53649">
    <property type="entry name" value="Alkaline phosphatase-like"/>
    <property type="match status" value="1"/>
</dbReference>
<dbReference type="GO" id="GO:0008484">
    <property type="term" value="F:sulfuric ester hydrolase activity"/>
    <property type="evidence" value="ECO:0007669"/>
    <property type="project" value="TreeGrafter"/>
</dbReference>
<proteinExistence type="predicted"/>
<dbReference type="PANTHER" id="PTHR45953:SF1">
    <property type="entry name" value="IDURONATE 2-SULFATASE"/>
    <property type="match status" value="1"/>
</dbReference>
<dbReference type="PANTHER" id="PTHR45953">
    <property type="entry name" value="IDURONATE 2-SULFATASE"/>
    <property type="match status" value="1"/>
</dbReference>
<accession>A0AAN0VH89</accession>
<dbReference type="Gene3D" id="3.40.720.10">
    <property type="entry name" value="Alkaline Phosphatase, subunit A"/>
    <property type="match status" value="1"/>
</dbReference>
<dbReference type="InterPro" id="IPR017850">
    <property type="entry name" value="Alkaline_phosphatase_core_sf"/>
</dbReference>
<evidence type="ECO:0000313" key="5">
    <source>
        <dbReference type="Proteomes" id="UP000028680"/>
    </source>
</evidence>
<name>A0AAN0VH89_9RHOB</name>
<feature type="domain" description="Sulfatase N-terminal" evidence="3">
    <location>
        <begin position="2"/>
        <end position="283"/>
    </location>
</feature>
<dbReference type="Pfam" id="PF00884">
    <property type="entry name" value="Sulfatase"/>
    <property type="match status" value="1"/>
</dbReference>
<protein>
    <recommendedName>
        <fullName evidence="3">Sulfatase N-terminal domain-containing protein</fullName>
    </recommendedName>
</protein>
<organism evidence="4 5">
    <name type="scientific">Planktomarina temperata RCA23</name>
    <dbReference type="NCBI Taxonomy" id="666509"/>
    <lineage>
        <taxon>Bacteria</taxon>
        <taxon>Pseudomonadati</taxon>
        <taxon>Pseudomonadota</taxon>
        <taxon>Alphaproteobacteria</taxon>
        <taxon>Rhodobacterales</taxon>
        <taxon>Paracoccaceae</taxon>
        <taxon>Planktomarina</taxon>
    </lineage>
</organism>
<dbReference type="KEGG" id="ptp:RCA23_c02140"/>
<reference evidence="4 5" key="1">
    <citation type="journal article" date="2014" name="ISME J.">
        <title>Adaptation of an abundant Roseobacter RCA organism to pelagic systems revealed by genomic and transcriptomic analyses.</title>
        <authorList>
            <person name="Voget S."/>
            <person name="Wemheuer B."/>
            <person name="Brinkhoff T."/>
            <person name="Vollmers J."/>
            <person name="Dietrich S."/>
            <person name="Giebel H.A."/>
            <person name="Beardsley C."/>
            <person name="Sardemann C."/>
            <person name="Bakenhus I."/>
            <person name="Billerbeck S."/>
            <person name="Daniel R."/>
            <person name="Simon M."/>
        </authorList>
    </citation>
    <scope>NUCLEOTIDE SEQUENCE [LARGE SCALE GENOMIC DNA]</scope>
    <source>
        <strain evidence="4 5">RCA23</strain>
    </source>
</reference>
<keyword evidence="2" id="KW-0378">Hydrolase</keyword>
<dbReference type="Proteomes" id="UP000028680">
    <property type="component" value="Chromosome"/>
</dbReference>
<evidence type="ECO:0000313" key="4">
    <source>
        <dbReference type="EMBL" id="AII85779.1"/>
    </source>
</evidence>
<evidence type="ECO:0000256" key="2">
    <source>
        <dbReference type="ARBA" id="ARBA00022801"/>
    </source>
</evidence>
<dbReference type="GO" id="GO:0005737">
    <property type="term" value="C:cytoplasm"/>
    <property type="evidence" value="ECO:0007669"/>
    <property type="project" value="TreeGrafter"/>
</dbReference>
<evidence type="ECO:0000259" key="3">
    <source>
        <dbReference type="Pfam" id="PF00884"/>
    </source>
</evidence>